<name>A0A7J6XWN1_TRYCR</name>
<evidence type="ECO:0000313" key="2">
    <source>
        <dbReference type="EMBL" id="KAF5218410.1"/>
    </source>
</evidence>
<organism evidence="2 3">
    <name type="scientific">Trypanosoma cruzi</name>
    <dbReference type="NCBI Taxonomy" id="5693"/>
    <lineage>
        <taxon>Eukaryota</taxon>
        <taxon>Discoba</taxon>
        <taxon>Euglenozoa</taxon>
        <taxon>Kinetoplastea</taxon>
        <taxon>Metakinetoplastina</taxon>
        <taxon>Trypanosomatida</taxon>
        <taxon>Trypanosomatidae</taxon>
        <taxon>Trypanosoma</taxon>
        <taxon>Schizotrypanum</taxon>
    </lineage>
</organism>
<feature type="region of interest" description="Disordered" evidence="1">
    <location>
        <begin position="1"/>
        <end position="20"/>
    </location>
</feature>
<protein>
    <recommendedName>
        <fullName evidence="4">Anaphase-promoting complex subunit 5</fullName>
    </recommendedName>
</protein>
<feature type="region of interest" description="Disordered" evidence="1">
    <location>
        <begin position="563"/>
        <end position="586"/>
    </location>
</feature>
<dbReference type="VEuPathDB" id="TriTrypDB:ECC02_008652"/>
<evidence type="ECO:0000256" key="1">
    <source>
        <dbReference type="SAM" id="MobiDB-lite"/>
    </source>
</evidence>
<dbReference type="Proteomes" id="UP000583944">
    <property type="component" value="Unassembled WGS sequence"/>
</dbReference>
<evidence type="ECO:0000313" key="3">
    <source>
        <dbReference type="Proteomes" id="UP000583944"/>
    </source>
</evidence>
<proteinExistence type="predicted"/>
<feature type="compositionally biased region" description="Polar residues" evidence="1">
    <location>
        <begin position="327"/>
        <end position="342"/>
    </location>
</feature>
<gene>
    <name evidence="2" type="ORF">ECC02_008652</name>
</gene>
<accession>A0A7J6XWN1</accession>
<reference evidence="2 3" key="1">
    <citation type="journal article" date="2019" name="Genome Biol. Evol.">
        <title>Nanopore Sequencing Significantly Improves Genome Assembly of the Protozoan Parasite Trypanosoma cruzi.</title>
        <authorList>
            <person name="Diaz-Viraque F."/>
            <person name="Pita S."/>
            <person name="Greif G."/>
            <person name="de Souza R.C.M."/>
            <person name="Iraola G."/>
            <person name="Robello C."/>
        </authorList>
    </citation>
    <scope>NUCLEOTIDE SEQUENCE [LARGE SCALE GENOMIC DNA]</scope>
    <source>
        <strain evidence="2 3">Berenice</strain>
    </source>
</reference>
<dbReference type="VEuPathDB" id="TriTrypDB:BCY84_16388"/>
<comment type="caution">
    <text evidence="2">The sequence shown here is derived from an EMBL/GenBank/DDBJ whole genome shotgun (WGS) entry which is preliminary data.</text>
</comment>
<sequence length="1085" mass="118800">MLLREGQRSTGERTEGVREEAAAKKGLEGFLMATSMSLRGPSLSVPNAEGVPRLTDVALYLCGKAMVSLWPLLVASDPETAEKFAMWYFHRVAFMHERTAGNGNEAENVAVASDMRNGGETNFSLAFNALCRGPVENESYNWQQQQQQQRERSSLPTVFGFAEESSSATGLLLQTESLVLAEGNARGGGDSNAAFTCFEELLDLCRDVAGRDIREDFLRCVISLITGDVSYPTRAPLTLWGGRSVKERAAVILSTLSAMLTLKNEFTAEHVARSLTRSFAVWMDVSWSCASFGWQTHVARVVGQWLADFESLLTSVVLPGAMPLLSQPTRLPQKPNLSTHGPSSRALHPALEGKQKLNIASIYMALRRICEGTLPNDRNLMEMLIQSGCGVRFADQNVLEYMMSDSAAGGGASETQLSHQFILLRITSGVLLYAQFYLSVHSLEAALHCAQTAVLVGHQWRSDEFLTMAHYSSFLVHFACQDTPAAAGDIAIVLQLADAASHREGDNGGETNNNAPRFHAGCLGYMGAAMLMLICPGTVDTYLRSVIIAGIVAGRPAFSEATSDGQAVLGGGHENNNNTNTNSHADTEAVRGGHSVVVQSVAQTVRFALWLSEMETFLDPSSTVVTEMITGVGRETMTIIAGHYGVRSSLRAVNTASLGQLLAQIDEDASTTSSIFSYQPSSLLLRELVRQIAHRALATQVGAADASPGSGPFNILHDFLMAVELHYGEDGVDVLRGDFFFMSTYRFLFAIWLRNHGYMKSAYQELTRIADSMLFHSRCCMDGSMMDGEAAFTSNAAEAMEEDISAAAVKTAAMGTKILTNGTERVKKSDLQYWPPDHLLLWQHMHFERAQLARYLGYSSTLPDIAEKLRRVSAGSHFVMGVLYADLIAAMMCFQRGNYCSALHALDKVLGSAKHIGLTLVQAHAYLMRVFVLLTCGRWNDVLETLGSIRSLPSLLEPGFLLARLRAQCEAMMECTTATEADLAAVVEQHVQRMEACGCFLEESEEEDSIGITLAEKLCVYACIARFMVTPSADQRHSWDNNLTALTKKLRQRQFQEGKWQVLSNMPMRRVCRDILSGALLQQLT</sequence>
<dbReference type="EMBL" id="JABDHM010000097">
    <property type="protein sequence ID" value="KAF5218410.1"/>
    <property type="molecule type" value="Genomic_DNA"/>
</dbReference>
<evidence type="ECO:0008006" key="4">
    <source>
        <dbReference type="Google" id="ProtNLM"/>
    </source>
</evidence>
<dbReference type="AlphaFoldDB" id="A0A7J6XWN1"/>
<feature type="region of interest" description="Disordered" evidence="1">
    <location>
        <begin position="327"/>
        <end position="347"/>
    </location>
</feature>